<feature type="transmembrane region" description="Helical" evidence="1">
    <location>
        <begin position="47"/>
        <end position="69"/>
    </location>
</feature>
<dbReference type="EMBL" id="RHFK02000021">
    <property type="protein sequence ID" value="TWW56142.1"/>
    <property type="molecule type" value="Genomic_DNA"/>
</dbReference>
<accession>A0A5C6MLV1</accession>
<evidence type="ECO:0000256" key="1">
    <source>
        <dbReference type="SAM" id="Phobius"/>
    </source>
</evidence>
<dbReference type="Proteomes" id="UP000324091">
    <property type="component" value="Chromosome 8"/>
</dbReference>
<evidence type="ECO:0000313" key="3">
    <source>
        <dbReference type="Proteomes" id="UP000324091"/>
    </source>
</evidence>
<dbReference type="Gene3D" id="6.20.400.20">
    <property type="match status" value="1"/>
</dbReference>
<protein>
    <submittedName>
        <fullName evidence="2">Uncharacterized protein</fullName>
    </submittedName>
</protein>
<keyword evidence="3" id="KW-1185">Reference proteome</keyword>
<gene>
    <name evidence="2" type="ORF">D4764_08G0001290</name>
</gene>
<sequence>MEFPDDFLLTELGHLQLYNGSLFPNNFSAAYNETDEMLPTGVKVTIVVVYMIVCVIGLVGNFLVMYVVIRSVQSNRLQGQVGCREAEPVGGWQRHRTALGFTSRGSGWIINPQRRWWIQTLTFDLARVYHSYTLTASVRVLVEVLYQNLPRNHHHASHGCSGGGQIHTTCRPHVQPVSKAASSGSDQCRRSMSLVYESRSGWLKGGGEAIISISAAVPLRKMRDRTFSNMIHRWTGECL</sequence>
<evidence type="ECO:0000313" key="2">
    <source>
        <dbReference type="EMBL" id="TWW56142.1"/>
    </source>
</evidence>
<organism evidence="2 3">
    <name type="scientific">Takifugu flavidus</name>
    <name type="common">sansaifugu</name>
    <dbReference type="NCBI Taxonomy" id="433684"/>
    <lineage>
        <taxon>Eukaryota</taxon>
        <taxon>Metazoa</taxon>
        <taxon>Chordata</taxon>
        <taxon>Craniata</taxon>
        <taxon>Vertebrata</taxon>
        <taxon>Euteleostomi</taxon>
        <taxon>Actinopterygii</taxon>
        <taxon>Neopterygii</taxon>
        <taxon>Teleostei</taxon>
        <taxon>Neoteleostei</taxon>
        <taxon>Acanthomorphata</taxon>
        <taxon>Eupercaria</taxon>
        <taxon>Tetraodontiformes</taxon>
        <taxon>Tetradontoidea</taxon>
        <taxon>Tetraodontidae</taxon>
        <taxon>Takifugu</taxon>
    </lineage>
</organism>
<proteinExistence type="predicted"/>
<dbReference type="AlphaFoldDB" id="A0A5C6MLV1"/>
<keyword evidence="1" id="KW-1133">Transmembrane helix</keyword>
<dbReference type="SUPFAM" id="SSF81321">
    <property type="entry name" value="Family A G protein-coupled receptor-like"/>
    <property type="match status" value="1"/>
</dbReference>
<keyword evidence="1" id="KW-0812">Transmembrane</keyword>
<keyword evidence="1" id="KW-0472">Membrane</keyword>
<reference evidence="2 3" key="1">
    <citation type="submission" date="2019-04" db="EMBL/GenBank/DDBJ databases">
        <title>Chromosome genome assembly for Takifugu flavidus.</title>
        <authorList>
            <person name="Xiao S."/>
        </authorList>
    </citation>
    <scope>NUCLEOTIDE SEQUENCE [LARGE SCALE GENOMIC DNA]</scope>
    <source>
        <strain evidence="2">HTHZ2018</strain>
        <tissue evidence="2">Muscle</tissue>
    </source>
</reference>
<name>A0A5C6MLV1_9TELE</name>
<comment type="caution">
    <text evidence="2">The sequence shown here is derived from an EMBL/GenBank/DDBJ whole genome shotgun (WGS) entry which is preliminary data.</text>
</comment>